<feature type="transmembrane region" description="Helical" evidence="7">
    <location>
        <begin position="39"/>
        <end position="57"/>
    </location>
</feature>
<dbReference type="Proteomes" id="UP001317705">
    <property type="component" value="Chromosome"/>
</dbReference>
<protein>
    <recommendedName>
        <fullName evidence="10">Permease</fullName>
    </recommendedName>
</protein>
<dbReference type="InterPro" id="IPR005524">
    <property type="entry name" value="DUF318"/>
</dbReference>
<keyword evidence="4 7" id="KW-0812">Transmembrane</keyword>
<keyword evidence="9" id="KW-1185">Reference proteome</keyword>
<dbReference type="EMBL" id="AP027151">
    <property type="protein sequence ID" value="BDV42975.1"/>
    <property type="molecule type" value="Genomic_DNA"/>
</dbReference>
<keyword evidence="3" id="KW-1003">Cell membrane</keyword>
<evidence type="ECO:0000256" key="3">
    <source>
        <dbReference type="ARBA" id="ARBA00022475"/>
    </source>
</evidence>
<evidence type="ECO:0000256" key="6">
    <source>
        <dbReference type="ARBA" id="ARBA00023136"/>
    </source>
</evidence>
<evidence type="ECO:0000256" key="7">
    <source>
        <dbReference type="SAM" id="Phobius"/>
    </source>
</evidence>
<reference evidence="8 9" key="1">
    <citation type="submission" date="2022-12" db="EMBL/GenBank/DDBJ databases">
        <title>Polyphasic characterization of Geotalea uranireducens NIT-SL11 newly isolated from a complex of sewage sludge and microbially reduced graphene oxide.</title>
        <authorList>
            <person name="Xie L."/>
            <person name="Yoshida N."/>
            <person name="Meng L."/>
        </authorList>
    </citation>
    <scope>NUCLEOTIDE SEQUENCE [LARGE SCALE GENOMIC DNA]</scope>
    <source>
        <strain evidence="8 9">NIT-SL11</strain>
    </source>
</reference>
<evidence type="ECO:0000256" key="4">
    <source>
        <dbReference type="ARBA" id="ARBA00022692"/>
    </source>
</evidence>
<sequence length="194" mass="20737">MARILKRYRLLLAVLAVNLLLAGWQPALARRSADETIAFLAEVALIVPPVMLLMGLLDVWLPRRLVENHLGHEAGPRGAILAMLLGSFAAGPIYAAFPVAESLREKGARLANMVIFLGTWATIKIPMIVMESSFIGMRFALLRLLFTVPCVLAVGYLMERLVPAASLPGVAPAAAAPAGRARLTGSADCTIVSK</sequence>
<evidence type="ECO:0000256" key="5">
    <source>
        <dbReference type="ARBA" id="ARBA00022989"/>
    </source>
</evidence>
<keyword evidence="6 7" id="KW-0472">Membrane</keyword>
<feature type="transmembrane region" description="Helical" evidence="7">
    <location>
        <begin position="109"/>
        <end position="129"/>
    </location>
</feature>
<evidence type="ECO:0000256" key="1">
    <source>
        <dbReference type="ARBA" id="ARBA00004651"/>
    </source>
</evidence>
<organism evidence="8 9">
    <name type="scientific">Geotalea uraniireducens</name>
    <dbReference type="NCBI Taxonomy" id="351604"/>
    <lineage>
        <taxon>Bacteria</taxon>
        <taxon>Pseudomonadati</taxon>
        <taxon>Thermodesulfobacteriota</taxon>
        <taxon>Desulfuromonadia</taxon>
        <taxon>Geobacterales</taxon>
        <taxon>Geobacteraceae</taxon>
        <taxon>Geotalea</taxon>
    </lineage>
</organism>
<comment type="subcellular location">
    <subcellularLocation>
        <location evidence="1">Cell membrane</location>
        <topology evidence="1">Multi-pass membrane protein</topology>
    </subcellularLocation>
</comment>
<evidence type="ECO:0008006" key="10">
    <source>
        <dbReference type="Google" id="ProtNLM"/>
    </source>
</evidence>
<evidence type="ECO:0000256" key="2">
    <source>
        <dbReference type="ARBA" id="ARBA00006386"/>
    </source>
</evidence>
<comment type="similarity">
    <text evidence="2">Belongs to the UPF0718 family.</text>
</comment>
<keyword evidence="5 7" id="KW-1133">Transmembrane helix</keyword>
<gene>
    <name evidence="8" type="ORF">GURASL_18980</name>
</gene>
<feature type="transmembrane region" description="Helical" evidence="7">
    <location>
        <begin position="141"/>
        <end position="158"/>
    </location>
</feature>
<accession>A0ABM8EKJ8</accession>
<name>A0ABM8EKJ8_9BACT</name>
<dbReference type="Pfam" id="PF03773">
    <property type="entry name" value="ArsP_1"/>
    <property type="match status" value="1"/>
</dbReference>
<proteinExistence type="inferred from homology"/>
<feature type="transmembrane region" description="Helical" evidence="7">
    <location>
        <begin position="78"/>
        <end position="97"/>
    </location>
</feature>
<evidence type="ECO:0000313" key="9">
    <source>
        <dbReference type="Proteomes" id="UP001317705"/>
    </source>
</evidence>
<evidence type="ECO:0000313" key="8">
    <source>
        <dbReference type="EMBL" id="BDV42975.1"/>
    </source>
</evidence>
<dbReference type="RefSeq" id="WP_282003730.1">
    <property type="nucleotide sequence ID" value="NZ_AP027151.1"/>
</dbReference>